<dbReference type="AlphaFoldDB" id="A0A0S2FFZ6"/>
<evidence type="ECO:0000313" key="2">
    <source>
        <dbReference type="Proteomes" id="UP000060787"/>
    </source>
</evidence>
<proteinExistence type="predicted"/>
<dbReference type="STRING" id="84531.LA76x_4307"/>
<dbReference type="PATRIC" id="fig|84531.8.peg.4309"/>
<evidence type="ECO:0000313" key="1">
    <source>
        <dbReference type="EMBL" id="ALN82418.1"/>
    </source>
</evidence>
<name>A0A0S2FFZ6_LYSAN</name>
<protein>
    <submittedName>
        <fullName evidence="1">Uncharacterized protein</fullName>
    </submittedName>
</protein>
<dbReference type="Proteomes" id="UP000060787">
    <property type="component" value="Chromosome"/>
</dbReference>
<keyword evidence="2" id="KW-1185">Reference proteome</keyword>
<dbReference type="KEGG" id="lab:LA76x_4307"/>
<dbReference type="EMBL" id="CP011129">
    <property type="protein sequence ID" value="ALN82418.1"/>
    <property type="molecule type" value="Genomic_DNA"/>
</dbReference>
<gene>
    <name evidence="1" type="ORF">LA76x_4307</name>
</gene>
<sequence>MGAKGQVEQLRLEAVTELPRYVAPTPALADDGSVPECAGEAKSSEARAAVAAGWTIRTDMAWGKDYRVVGVAPRATQVAGFGCMFPAARVLFFRDGRAVAQLRDLKADEESFDSGVQGVFEHSAEPAEPAGKAGSELRVGEWQVARARVLATAAGLELTALPALDAYCGGAAKVPRIEGLSLPQARAKLLAQGWRGVQPDREEGAERFLGGLIEAGYPEVVDCAGTGQGYCSFEYAADAGHGLAVTTAGEHGEDDGKAYWPTVVGSEVTCAAKATAAPAPGG</sequence>
<dbReference type="eggNOG" id="ENOG5033GWM">
    <property type="taxonomic scope" value="Bacteria"/>
</dbReference>
<reference evidence="1 2" key="1">
    <citation type="journal article" date="2015" name="BMC Genomics">
        <title>Comparative genomics and metabolic profiling of the genus Lysobacter.</title>
        <authorList>
            <person name="de Bruijn I."/>
            <person name="Cheng X."/>
            <person name="de Jager V."/>
            <person name="Exposito R.G."/>
            <person name="Watrous J."/>
            <person name="Patel N."/>
            <person name="Postma J."/>
            <person name="Dorrestein P.C."/>
            <person name="Kobayashi D."/>
            <person name="Raaijmakers J.M."/>
        </authorList>
    </citation>
    <scope>NUCLEOTIDE SEQUENCE [LARGE SCALE GENOMIC DNA]</scope>
    <source>
        <strain evidence="1 2">76</strain>
    </source>
</reference>
<organism evidence="1 2">
    <name type="scientific">Lysobacter antibioticus</name>
    <dbReference type="NCBI Taxonomy" id="84531"/>
    <lineage>
        <taxon>Bacteria</taxon>
        <taxon>Pseudomonadati</taxon>
        <taxon>Pseudomonadota</taxon>
        <taxon>Gammaproteobacteria</taxon>
        <taxon>Lysobacterales</taxon>
        <taxon>Lysobacteraceae</taxon>
        <taxon>Lysobacter</taxon>
    </lineage>
</organism>
<accession>A0A0S2FFZ6</accession>